<sequence length="132" mass="13750">MQLSSTQTRNNLYNHIVLFFLIIGAVFFLYLILGDIAYASDATSGGGASLPWEAPMEKLRKSIAGPVAFGVSLLGLVAGGAALIFGGEISEFTKRIIYLVLVISVIVFANSLLTGALFSGAVVPSNVLVGGV</sequence>
<dbReference type="GeneID" id="71062325"/>
<dbReference type="InterPro" id="IPR007039">
    <property type="entry name" value="TrbC/VirB2"/>
</dbReference>
<geneLocation type="plasmid" evidence="4">
    <name>poe11-1</name>
</geneLocation>
<evidence type="ECO:0000313" key="3">
    <source>
        <dbReference type="EMBL" id="QEG79343.1"/>
    </source>
</evidence>
<evidence type="ECO:0000313" key="4">
    <source>
        <dbReference type="Proteomes" id="UP000321311"/>
    </source>
</evidence>
<dbReference type="AlphaFoldDB" id="A0A5B9RKB2"/>
<proteinExistence type="predicted"/>
<keyword evidence="2" id="KW-0812">Transmembrane</keyword>
<dbReference type="OrthoDB" id="7951124at2"/>
<keyword evidence="2" id="KW-0472">Membrane</keyword>
<comment type="subcellular location">
    <subcellularLocation>
        <location evidence="1">Membrane</location>
        <topology evidence="1">Multi-pass membrane protein</topology>
    </subcellularLocation>
</comment>
<dbReference type="Pfam" id="PF04956">
    <property type="entry name" value="TrbC"/>
    <property type="match status" value="1"/>
</dbReference>
<feature type="transmembrane region" description="Helical" evidence="2">
    <location>
        <begin position="97"/>
        <end position="118"/>
    </location>
</feature>
<protein>
    <submittedName>
        <fullName evidence="3">Conjugal transfer protein TrbC</fullName>
    </submittedName>
</protein>
<dbReference type="RefSeq" id="WP_151030321.1">
    <property type="nucleotide sequence ID" value="NZ_CP042965.1"/>
</dbReference>
<name>A0A5B9RKB2_9HYPH</name>
<gene>
    <name evidence="3" type="ORF">D1092_09360</name>
</gene>
<keyword evidence="2" id="KW-1133">Transmembrane helix</keyword>
<accession>A0A5B9RKB2</accession>
<evidence type="ECO:0000256" key="2">
    <source>
        <dbReference type="SAM" id="Phobius"/>
    </source>
</evidence>
<dbReference type="KEGG" id="barn:D1092_09360"/>
<organism evidence="3 4">
    <name type="scientific">Bartonella krasnovii</name>
    <dbReference type="NCBI Taxonomy" id="2267275"/>
    <lineage>
        <taxon>Bacteria</taxon>
        <taxon>Pseudomonadati</taxon>
        <taxon>Pseudomonadota</taxon>
        <taxon>Alphaproteobacteria</taxon>
        <taxon>Hyphomicrobiales</taxon>
        <taxon>Bartonellaceae</taxon>
        <taxon>Bartonella</taxon>
    </lineage>
</organism>
<feature type="transmembrane region" description="Helical" evidence="2">
    <location>
        <begin position="12"/>
        <end position="33"/>
    </location>
</feature>
<dbReference type="GO" id="GO:0016020">
    <property type="term" value="C:membrane"/>
    <property type="evidence" value="ECO:0007669"/>
    <property type="project" value="UniProtKB-SubCell"/>
</dbReference>
<dbReference type="EMBL" id="CP042965">
    <property type="protein sequence ID" value="QEG79343.1"/>
    <property type="molecule type" value="Genomic_DNA"/>
</dbReference>
<dbReference type="Proteomes" id="UP000321311">
    <property type="component" value="Plasmid pOE11-1"/>
</dbReference>
<evidence type="ECO:0000256" key="1">
    <source>
        <dbReference type="ARBA" id="ARBA00004141"/>
    </source>
</evidence>
<feature type="transmembrane region" description="Helical" evidence="2">
    <location>
        <begin position="63"/>
        <end position="85"/>
    </location>
</feature>
<reference evidence="4" key="1">
    <citation type="submission" date="2019-07" db="EMBL/GenBank/DDBJ databases">
        <title>Bartonella kosoyii sp. nov. and Bartonella krasnovii sp. nov., two novel members of the Bartonella elizabethae complex sensu lato, isolated from black rats and wild desert rodent-fleas.</title>
        <authorList>
            <person name="Gutierrez R."/>
            <person name="Shalit T."/>
            <person name="Markus B."/>
            <person name="Yuan C."/>
            <person name="Nachum-Biala Y."/>
            <person name="Elad D."/>
            <person name="Harrus S."/>
        </authorList>
    </citation>
    <scope>NUCLEOTIDE SEQUENCE [LARGE SCALE GENOMIC DNA]</scope>
    <source>
        <strain evidence="4">OE 1-1</strain>
        <plasmid evidence="4">poe11-1</plasmid>
    </source>
</reference>
<keyword evidence="3" id="KW-0614">Plasmid</keyword>